<dbReference type="GO" id="GO:0031640">
    <property type="term" value="P:killing of cells of another organism"/>
    <property type="evidence" value="ECO:0007669"/>
    <property type="project" value="UniProtKB-KW"/>
</dbReference>
<keyword evidence="8" id="KW-1185">Reference proteome</keyword>
<proteinExistence type="inferred from homology"/>
<protein>
    <submittedName>
        <fullName evidence="7">Uncharacterized protein</fullName>
    </submittedName>
</protein>
<evidence type="ECO:0000256" key="3">
    <source>
        <dbReference type="ARBA" id="ARBA00022577"/>
    </source>
</evidence>
<evidence type="ECO:0000256" key="2">
    <source>
        <dbReference type="ARBA" id="ARBA00022529"/>
    </source>
</evidence>
<dbReference type="Proteomes" id="UP001497480">
    <property type="component" value="Unassembled WGS sequence"/>
</dbReference>
<feature type="chain" id="PRO_5043886579" evidence="6">
    <location>
        <begin position="28"/>
        <end position="75"/>
    </location>
</feature>
<evidence type="ECO:0000256" key="6">
    <source>
        <dbReference type="SAM" id="SignalP"/>
    </source>
</evidence>
<keyword evidence="4" id="KW-0611">Plant defense</keyword>
<evidence type="ECO:0000256" key="5">
    <source>
        <dbReference type="ARBA" id="ARBA00023157"/>
    </source>
</evidence>
<dbReference type="EMBL" id="CAXHTB010000014">
    <property type="protein sequence ID" value="CAL0320133.1"/>
    <property type="molecule type" value="Genomic_DNA"/>
</dbReference>
<comment type="caution">
    <text evidence="7">The sequence shown here is derived from an EMBL/GenBank/DDBJ whole genome shotgun (WGS) entry which is preliminary data.</text>
</comment>
<keyword evidence="5" id="KW-1015">Disulfide bond</keyword>
<organism evidence="7 8">
    <name type="scientific">Lupinus luteus</name>
    <name type="common">European yellow lupine</name>
    <dbReference type="NCBI Taxonomy" id="3873"/>
    <lineage>
        <taxon>Eukaryota</taxon>
        <taxon>Viridiplantae</taxon>
        <taxon>Streptophyta</taxon>
        <taxon>Embryophyta</taxon>
        <taxon>Tracheophyta</taxon>
        <taxon>Spermatophyta</taxon>
        <taxon>Magnoliopsida</taxon>
        <taxon>eudicotyledons</taxon>
        <taxon>Gunneridae</taxon>
        <taxon>Pentapetalae</taxon>
        <taxon>rosids</taxon>
        <taxon>fabids</taxon>
        <taxon>Fabales</taxon>
        <taxon>Fabaceae</taxon>
        <taxon>Papilionoideae</taxon>
        <taxon>50 kb inversion clade</taxon>
        <taxon>genistoids sensu lato</taxon>
        <taxon>core genistoids</taxon>
        <taxon>Genisteae</taxon>
        <taxon>Lupinus</taxon>
    </lineage>
</organism>
<dbReference type="AlphaFoldDB" id="A0AAV1XES5"/>
<sequence length="75" mass="8312">MAKLTSMQIFTLFLFLAGIFMTSEVVAQQKRCQIVLNPSSCDLPTCRQDCSTKYQGNGVCIGGPMVYKCLCVYNC</sequence>
<accession>A0AAV1XES5</accession>
<dbReference type="PANTHER" id="PTHR33830:SF21">
    <property type="entry name" value="DEFENSIN-LIKE PROTEIN 165-RELATED"/>
    <property type="match status" value="1"/>
</dbReference>
<keyword evidence="2" id="KW-0929">Antimicrobial</keyword>
<dbReference type="Pfam" id="PF07333">
    <property type="entry name" value="SLR1-BP"/>
    <property type="match status" value="1"/>
</dbReference>
<name>A0AAV1XES5_LUPLU</name>
<evidence type="ECO:0000313" key="7">
    <source>
        <dbReference type="EMBL" id="CAL0320133.1"/>
    </source>
</evidence>
<dbReference type="InterPro" id="IPR010851">
    <property type="entry name" value="DEFL"/>
</dbReference>
<keyword evidence="6" id="KW-0732">Signal</keyword>
<gene>
    <name evidence="7" type="ORF">LLUT_LOCUS21193</name>
</gene>
<feature type="signal peptide" evidence="6">
    <location>
        <begin position="1"/>
        <end position="27"/>
    </location>
</feature>
<keyword evidence="3" id="KW-0295">Fungicide</keyword>
<evidence type="ECO:0000256" key="1">
    <source>
        <dbReference type="ARBA" id="ARBA00006722"/>
    </source>
</evidence>
<dbReference type="GO" id="GO:0050832">
    <property type="term" value="P:defense response to fungus"/>
    <property type="evidence" value="ECO:0007669"/>
    <property type="project" value="UniProtKB-KW"/>
</dbReference>
<evidence type="ECO:0000256" key="4">
    <source>
        <dbReference type="ARBA" id="ARBA00022821"/>
    </source>
</evidence>
<dbReference type="PANTHER" id="PTHR33830">
    <property type="entry name" value="DEFENSIN-LIKE PROTEIN 184-RELATED"/>
    <property type="match status" value="1"/>
</dbReference>
<evidence type="ECO:0000313" key="8">
    <source>
        <dbReference type="Proteomes" id="UP001497480"/>
    </source>
</evidence>
<reference evidence="7 8" key="1">
    <citation type="submission" date="2024-03" db="EMBL/GenBank/DDBJ databases">
        <authorList>
            <person name="Martinez-Hernandez J."/>
        </authorList>
    </citation>
    <scope>NUCLEOTIDE SEQUENCE [LARGE SCALE GENOMIC DNA]</scope>
</reference>
<comment type="similarity">
    <text evidence="1">Belongs to the DEFL family.</text>
</comment>